<dbReference type="EMBL" id="BSXV01002086">
    <property type="protein sequence ID" value="GME94841.1"/>
    <property type="molecule type" value="Genomic_DNA"/>
</dbReference>
<sequence length="277" mass="31335">MGTQDDAGTEPMGAPAREPFSPLFKESYSPRPDDVGSIESINSISVPEPTHLTNASNTNTNINPVKSILKRPTILNNTDDSKLTNIDNIIESSSAEAKIRRRKPVPVKQKLSETISVFKPTDNKGSTARDQLANERTFLAYIRTTTTLLLMSVTMIQIFKHELNTLILEYLVSKVNEIFKTGSIDENNSTDIKNLEFINSNLKFMKTFLKPICLIFTSLSIFILIFAVFRFFLNLNIMLKDNKFSIDRISMLLVFLTMISCSIFTLYGLIFWTTKLL</sequence>
<keyword evidence="2" id="KW-1185">Reference proteome</keyword>
<reference evidence="1" key="1">
    <citation type="submission" date="2023-04" db="EMBL/GenBank/DDBJ databases">
        <title>Candida boidinii NBRC 1967.</title>
        <authorList>
            <person name="Ichikawa N."/>
            <person name="Sato H."/>
            <person name="Tonouchi N."/>
        </authorList>
    </citation>
    <scope>NUCLEOTIDE SEQUENCE</scope>
    <source>
        <strain evidence="1">NBRC 1967</strain>
    </source>
</reference>
<evidence type="ECO:0000313" key="1">
    <source>
        <dbReference type="EMBL" id="GME94841.1"/>
    </source>
</evidence>
<proteinExistence type="predicted"/>
<name>A0ACB5TTE3_CANBO</name>
<evidence type="ECO:0000313" key="2">
    <source>
        <dbReference type="Proteomes" id="UP001165101"/>
    </source>
</evidence>
<organism evidence="1 2">
    <name type="scientific">Candida boidinii</name>
    <name type="common">Yeast</name>
    <dbReference type="NCBI Taxonomy" id="5477"/>
    <lineage>
        <taxon>Eukaryota</taxon>
        <taxon>Fungi</taxon>
        <taxon>Dikarya</taxon>
        <taxon>Ascomycota</taxon>
        <taxon>Saccharomycotina</taxon>
        <taxon>Pichiomycetes</taxon>
        <taxon>Pichiales</taxon>
        <taxon>Pichiaceae</taxon>
        <taxon>Ogataea</taxon>
        <taxon>Ogataea/Candida clade</taxon>
    </lineage>
</organism>
<accession>A0ACB5TTE3</accession>
<gene>
    <name evidence="1" type="ORF">Cboi01_000366800</name>
</gene>
<comment type="caution">
    <text evidence="1">The sequence shown here is derived from an EMBL/GenBank/DDBJ whole genome shotgun (WGS) entry which is preliminary data.</text>
</comment>
<dbReference type="Proteomes" id="UP001165101">
    <property type="component" value="Unassembled WGS sequence"/>
</dbReference>
<protein>
    <submittedName>
        <fullName evidence="1">Unnamed protein product</fullName>
    </submittedName>
</protein>